<accession>A0A1G9LH09</accession>
<dbReference type="InterPro" id="IPR001867">
    <property type="entry name" value="OmpR/PhoB-type_DNA-bd"/>
</dbReference>
<feature type="domain" description="OmpR/PhoB-type" evidence="11">
    <location>
        <begin position="122"/>
        <end position="215"/>
    </location>
</feature>
<organism evidence="12 13">
    <name type="scientific">Streptococcus equinus</name>
    <name type="common">Streptococcus bovis</name>
    <dbReference type="NCBI Taxonomy" id="1335"/>
    <lineage>
        <taxon>Bacteria</taxon>
        <taxon>Bacillati</taxon>
        <taxon>Bacillota</taxon>
        <taxon>Bacilli</taxon>
        <taxon>Lactobacillales</taxon>
        <taxon>Streptococcaceae</taxon>
        <taxon>Streptococcus</taxon>
    </lineage>
</organism>
<evidence type="ECO:0000256" key="9">
    <source>
        <dbReference type="PROSITE-ProRule" id="PRU01091"/>
    </source>
</evidence>
<dbReference type="GO" id="GO:0005829">
    <property type="term" value="C:cytosol"/>
    <property type="evidence" value="ECO:0007669"/>
    <property type="project" value="TreeGrafter"/>
</dbReference>
<dbReference type="CDD" id="cd17574">
    <property type="entry name" value="REC_OmpR"/>
    <property type="match status" value="1"/>
</dbReference>
<keyword evidence="1 8" id="KW-0597">Phosphoprotein</keyword>
<dbReference type="Proteomes" id="UP000183162">
    <property type="component" value="Unassembled WGS sequence"/>
</dbReference>
<dbReference type="RefSeq" id="WP_074566882.1">
    <property type="nucleotide sequence ID" value="NZ_FNGX01000003.1"/>
</dbReference>
<evidence type="ECO:0000259" key="10">
    <source>
        <dbReference type="PROSITE" id="PS50110"/>
    </source>
</evidence>
<dbReference type="OrthoDB" id="9790442at2"/>
<evidence type="ECO:0000256" key="5">
    <source>
        <dbReference type="ARBA" id="ARBA00023163"/>
    </source>
</evidence>
<dbReference type="SUPFAM" id="SSF52172">
    <property type="entry name" value="CheY-like"/>
    <property type="match status" value="1"/>
</dbReference>
<name>A0A1G9LH09_STREI</name>
<dbReference type="EMBL" id="FNGX01000003">
    <property type="protein sequence ID" value="SDL61250.1"/>
    <property type="molecule type" value="Genomic_DNA"/>
</dbReference>
<dbReference type="GO" id="GO:0000156">
    <property type="term" value="F:phosphorelay response regulator activity"/>
    <property type="evidence" value="ECO:0007669"/>
    <property type="project" value="TreeGrafter"/>
</dbReference>
<dbReference type="PROSITE" id="PS50110">
    <property type="entry name" value="RESPONSE_REGULATORY"/>
    <property type="match status" value="1"/>
</dbReference>
<dbReference type="Pfam" id="PF00486">
    <property type="entry name" value="Trans_reg_C"/>
    <property type="match status" value="1"/>
</dbReference>
<evidence type="ECO:0000256" key="2">
    <source>
        <dbReference type="ARBA" id="ARBA00023012"/>
    </source>
</evidence>
<keyword evidence="5" id="KW-0804">Transcription</keyword>
<keyword evidence="3" id="KW-0805">Transcription regulation</keyword>
<evidence type="ECO:0000256" key="8">
    <source>
        <dbReference type="PROSITE-ProRule" id="PRU00169"/>
    </source>
</evidence>
<reference evidence="12 13" key="1">
    <citation type="submission" date="2016-10" db="EMBL/GenBank/DDBJ databases">
        <authorList>
            <person name="de Groot N.N."/>
        </authorList>
    </citation>
    <scope>NUCLEOTIDE SEQUENCE [LARGE SCALE GENOMIC DNA]</scope>
    <source>
        <strain evidence="12 13">Sb09</strain>
    </source>
</reference>
<protein>
    <recommendedName>
        <fullName evidence="7">Transcriptional regulatory protein DltR</fullName>
    </recommendedName>
</protein>
<dbReference type="Pfam" id="PF00072">
    <property type="entry name" value="Response_reg"/>
    <property type="match status" value="1"/>
</dbReference>
<dbReference type="InterPro" id="IPR036388">
    <property type="entry name" value="WH-like_DNA-bd_sf"/>
</dbReference>
<dbReference type="GO" id="GO:0000976">
    <property type="term" value="F:transcription cis-regulatory region binding"/>
    <property type="evidence" value="ECO:0007669"/>
    <property type="project" value="TreeGrafter"/>
</dbReference>
<dbReference type="SMART" id="SM00862">
    <property type="entry name" value="Trans_reg_C"/>
    <property type="match status" value="1"/>
</dbReference>
<keyword evidence="2" id="KW-0902">Two-component regulatory system</keyword>
<evidence type="ECO:0000259" key="11">
    <source>
        <dbReference type="PROSITE" id="PS51755"/>
    </source>
</evidence>
<dbReference type="SMART" id="SM00448">
    <property type="entry name" value="REC"/>
    <property type="match status" value="1"/>
</dbReference>
<dbReference type="PANTHER" id="PTHR48111">
    <property type="entry name" value="REGULATOR OF RPOS"/>
    <property type="match status" value="1"/>
</dbReference>
<dbReference type="PANTHER" id="PTHR48111:SF21">
    <property type="entry name" value="DNA-BINDING DUAL MASTER TRANSCRIPTIONAL REGULATOR RPAA"/>
    <property type="match status" value="1"/>
</dbReference>
<dbReference type="AlphaFoldDB" id="A0A1G9LH09"/>
<evidence type="ECO:0000256" key="3">
    <source>
        <dbReference type="ARBA" id="ARBA00023015"/>
    </source>
</evidence>
<sequence>MPKILIVEDDCVINQVISEFLKEQNYETISCFDGQDALNQVKSEEFDLIILDIMIPTISGLDVLKKIREYSDIPIMMLTAMDDEYTQLVSFNHKINDYVIKPFSPLILTKRIENILRQLTPPKKITIGTTTIDLENCTVYSKENIVPLTKTEYDILSILAKRSGKLVTRDNLMYAVWGYPELDSRVLDNHIKNIRKKLPHFPLTTVVGRGYKLEINE</sequence>
<gene>
    <name evidence="12" type="ORF">SAMN05216400_1122</name>
</gene>
<dbReference type="Gene3D" id="1.10.10.10">
    <property type="entry name" value="Winged helix-like DNA-binding domain superfamily/Winged helix DNA-binding domain"/>
    <property type="match status" value="1"/>
</dbReference>
<dbReference type="GO" id="GO:0006355">
    <property type="term" value="P:regulation of DNA-templated transcription"/>
    <property type="evidence" value="ECO:0007669"/>
    <property type="project" value="InterPro"/>
</dbReference>
<dbReference type="InterPro" id="IPR001789">
    <property type="entry name" value="Sig_transdc_resp-reg_receiver"/>
</dbReference>
<proteinExistence type="predicted"/>
<dbReference type="GO" id="GO:0032993">
    <property type="term" value="C:protein-DNA complex"/>
    <property type="evidence" value="ECO:0007669"/>
    <property type="project" value="TreeGrafter"/>
</dbReference>
<feature type="domain" description="Response regulatory" evidence="10">
    <location>
        <begin position="3"/>
        <end position="116"/>
    </location>
</feature>
<dbReference type="Gene3D" id="3.40.50.2300">
    <property type="match status" value="1"/>
</dbReference>
<dbReference type="PROSITE" id="PS51755">
    <property type="entry name" value="OMPR_PHOB"/>
    <property type="match status" value="1"/>
</dbReference>
<dbReference type="CDD" id="cd00383">
    <property type="entry name" value="trans_reg_C"/>
    <property type="match status" value="1"/>
</dbReference>
<evidence type="ECO:0000256" key="1">
    <source>
        <dbReference type="ARBA" id="ARBA00022553"/>
    </source>
</evidence>
<dbReference type="FunFam" id="3.40.50.2300:FF:000001">
    <property type="entry name" value="DNA-binding response regulator PhoB"/>
    <property type="match status" value="1"/>
</dbReference>
<keyword evidence="4 9" id="KW-0238">DNA-binding</keyword>
<evidence type="ECO:0000256" key="4">
    <source>
        <dbReference type="ARBA" id="ARBA00023125"/>
    </source>
</evidence>
<evidence type="ECO:0000256" key="7">
    <source>
        <dbReference type="ARBA" id="ARBA00071115"/>
    </source>
</evidence>
<dbReference type="InterPro" id="IPR011006">
    <property type="entry name" value="CheY-like_superfamily"/>
</dbReference>
<evidence type="ECO:0000313" key="13">
    <source>
        <dbReference type="Proteomes" id="UP000183162"/>
    </source>
</evidence>
<feature type="DNA-binding region" description="OmpR/PhoB-type" evidence="9">
    <location>
        <begin position="122"/>
        <end position="215"/>
    </location>
</feature>
<evidence type="ECO:0000256" key="6">
    <source>
        <dbReference type="ARBA" id="ARBA00055621"/>
    </source>
</evidence>
<evidence type="ECO:0000313" key="12">
    <source>
        <dbReference type="EMBL" id="SDL61250.1"/>
    </source>
</evidence>
<comment type="function">
    <text evidence="6">Member of the two-component regulatory system DltS/DltR. Regulates the expression of the dlt operon.</text>
</comment>
<dbReference type="InterPro" id="IPR039420">
    <property type="entry name" value="WalR-like"/>
</dbReference>
<feature type="modified residue" description="4-aspartylphosphate" evidence="8">
    <location>
        <position position="52"/>
    </location>
</feature>